<dbReference type="InterPro" id="IPR009003">
    <property type="entry name" value="Peptidase_S1_PA"/>
</dbReference>
<sequence length="275" mass="29893">MLIACTPETTVIEVSTTLPQAAALNSLQTTLEDEDNDTTIINENRCQTPSPADAQSCAALEEQILASTVRIELHRWQEAEGKRGEHIDGGIGHATVKDGRYLVTHNHFPMSLDSIEGLAGEQIRITIYKADGEVIIESVQSSAFTIVFEDSETVVLDFGEYVGEGLFAMLGIPSAEFYNWQTVSLAPGMEVAQINWDNETAHVEWVNIKSVLTFNGTPQIELDKEVIKGASGGGVFWNGIHIGNNWKNTTVQAVNDGAILEAFSTAALNSEWVNG</sequence>
<accession>A0A3B0VZA5</accession>
<gene>
    <name evidence="1" type="ORF">MNBD_CHLOROFLEXI01-1555</name>
</gene>
<dbReference type="AlphaFoldDB" id="A0A3B0VZA5"/>
<evidence type="ECO:0000313" key="1">
    <source>
        <dbReference type="EMBL" id="VAW42299.1"/>
    </source>
</evidence>
<organism evidence="1">
    <name type="scientific">hydrothermal vent metagenome</name>
    <dbReference type="NCBI Taxonomy" id="652676"/>
    <lineage>
        <taxon>unclassified sequences</taxon>
        <taxon>metagenomes</taxon>
        <taxon>ecological metagenomes</taxon>
    </lineage>
</organism>
<protein>
    <submittedName>
        <fullName evidence="1">Uncharacterized protein</fullName>
    </submittedName>
</protein>
<reference evidence="1" key="1">
    <citation type="submission" date="2018-06" db="EMBL/GenBank/DDBJ databases">
        <authorList>
            <person name="Zhirakovskaya E."/>
        </authorList>
    </citation>
    <scope>NUCLEOTIDE SEQUENCE</scope>
</reference>
<dbReference type="EMBL" id="UOEU01000909">
    <property type="protein sequence ID" value="VAW42299.1"/>
    <property type="molecule type" value="Genomic_DNA"/>
</dbReference>
<name>A0A3B0VZA5_9ZZZZ</name>
<proteinExistence type="predicted"/>
<dbReference type="SUPFAM" id="SSF50494">
    <property type="entry name" value="Trypsin-like serine proteases"/>
    <property type="match status" value="1"/>
</dbReference>